<evidence type="ECO:0000313" key="3">
    <source>
        <dbReference type="EnsemblPlants" id="AES87208"/>
    </source>
</evidence>
<gene>
    <name evidence="2" type="ordered locus">MTR_4g022840</name>
</gene>
<protein>
    <submittedName>
        <fullName evidence="2">Transmembrane protein, putative</fullName>
    </submittedName>
</protein>
<dbReference type="AlphaFoldDB" id="G7JVQ6"/>
<organism evidence="2 4">
    <name type="scientific">Medicago truncatula</name>
    <name type="common">Barrel medic</name>
    <name type="synonym">Medicago tribuloides</name>
    <dbReference type="NCBI Taxonomy" id="3880"/>
    <lineage>
        <taxon>Eukaryota</taxon>
        <taxon>Viridiplantae</taxon>
        <taxon>Streptophyta</taxon>
        <taxon>Embryophyta</taxon>
        <taxon>Tracheophyta</taxon>
        <taxon>Spermatophyta</taxon>
        <taxon>Magnoliopsida</taxon>
        <taxon>eudicotyledons</taxon>
        <taxon>Gunneridae</taxon>
        <taxon>Pentapetalae</taxon>
        <taxon>rosids</taxon>
        <taxon>fabids</taxon>
        <taxon>Fabales</taxon>
        <taxon>Fabaceae</taxon>
        <taxon>Papilionoideae</taxon>
        <taxon>50 kb inversion clade</taxon>
        <taxon>NPAAA clade</taxon>
        <taxon>Hologalegina</taxon>
        <taxon>IRL clade</taxon>
        <taxon>Trifolieae</taxon>
        <taxon>Medicago</taxon>
    </lineage>
</organism>
<dbReference type="PaxDb" id="3880-AES87208"/>
<reference evidence="3" key="3">
    <citation type="submission" date="2015-04" db="UniProtKB">
        <authorList>
            <consortium name="EnsemblPlants"/>
        </authorList>
    </citation>
    <scope>IDENTIFICATION</scope>
    <source>
        <strain evidence="3">cv. Jemalong A17</strain>
    </source>
</reference>
<dbReference type="EnsemblPlants" id="AES87208">
    <property type="protein sequence ID" value="AES87208"/>
    <property type="gene ID" value="MTR_4g022840"/>
</dbReference>
<evidence type="ECO:0000313" key="4">
    <source>
        <dbReference type="Proteomes" id="UP000002051"/>
    </source>
</evidence>
<evidence type="ECO:0000313" key="2">
    <source>
        <dbReference type="EMBL" id="AES87208.1"/>
    </source>
</evidence>
<keyword evidence="1 2" id="KW-0812">Transmembrane</keyword>
<feature type="transmembrane region" description="Helical" evidence="1">
    <location>
        <begin position="64"/>
        <end position="86"/>
    </location>
</feature>
<proteinExistence type="predicted"/>
<keyword evidence="1" id="KW-0472">Membrane</keyword>
<dbReference type="EMBL" id="CM001220">
    <property type="protein sequence ID" value="AES87208.1"/>
    <property type="molecule type" value="Genomic_DNA"/>
</dbReference>
<name>G7JVQ6_MEDTR</name>
<sequence>MCIGANNKISFVNGSTQIPDQFDTNRGVEIYNNLLMEDDVSRSRFSFLKCDSLCFKRLTLRNELCPSVVGCLLLTSRVLGIVVFGFKLTLRNA</sequence>
<keyword evidence="4" id="KW-1185">Reference proteome</keyword>
<reference evidence="2 4" key="1">
    <citation type="journal article" date="2011" name="Nature">
        <title>The Medicago genome provides insight into the evolution of rhizobial symbioses.</title>
        <authorList>
            <person name="Young N.D."/>
            <person name="Debelle F."/>
            <person name="Oldroyd G.E."/>
            <person name="Geurts R."/>
            <person name="Cannon S.B."/>
            <person name="Udvardi M.K."/>
            <person name="Benedito V.A."/>
            <person name="Mayer K.F."/>
            <person name="Gouzy J."/>
            <person name="Schoof H."/>
            <person name="Van de Peer Y."/>
            <person name="Proost S."/>
            <person name="Cook D.R."/>
            <person name="Meyers B.C."/>
            <person name="Spannagl M."/>
            <person name="Cheung F."/>
            <person name="De Mita S."/>
            <person name="Krishnakumar V."/>
            <person name="Gundlach H."/>
            <person name="Zhou S."/>
            <person name="Mudge J."/>
            <person name="Bharti A.K."/>
            <person name="Murray J.D."/>
            <person name="Naoumkina M.A."/>
            <person name="Rosen B."/>
            <person name="Silverstein K.A."/>
            <person name="Tang H."/>
            <person name="Rombauts S."/>
            <person name="Zhao P.X."/>
            <person name="Zhou P."/>
            <person name="Barbe V."/>
            <person name="Bardou P."/>
            <person name="Bechner M."/>
            <person name="Bellec A."/>
            <person name="Berger A."/>
            <person name="Berges H."/>
            <person name="Bidwell S."/>
            <person name="Bisseling T."/>
            <person name="Choisne N."/>
            <person name="Couloux A."/>
            <person name="Denny R."/>
            <person name="Deshpande S."/>
            <person name="Dai X."/>
            <person name="Doyle J.J."/>
            <person name="Dudez A.M."/>
            <person name="Farmer A.D."/>
            <person name="Fouteau S."/>
            <person name="Franken C."/>
            <person name="Gibelin C."/>
            <person name="Gish J."/>
            <person name="Goldstein S."/>
            <person name="Gonzalez A.J."/>
            <person name="Green P.J."/>
            <person name="Hallab A."/>
            <person name="Hartog M."/>
            <person name="Hua A."/>
            <person name="Humphray S.J."/>
            <person name="Jeong D.H."/>
            <person name="Jing Y."/>
            <person name="Jocker A."/>
            <person name="Kenton S.M."/>
            <person name="Kim D.J."/>
            <person name="Klee K."/>
            <person name="Lai H."/>
            <person name="Lang C."/>
            <person name="Lin S."/>
            <person name="Macmil S.L."/>
            <person name="Magdelenat G."/>
            <person name="Matthews L."/>
            <person name="McCorrison J."/>
            <person name="Monaghan E.L."/>
            <person name="Mun J.H."/>
            <person name="Najar F.Z."/>
            <person name="Nicholson C."/>
            <person name="Noirot C."/>
            <person name="O'Bleness M."/>
            <person name="Paule C.R."/>
            <person name="Poulain J."/>
            <person name="Prion F."/>
            <person name="Qin B."/>
            <person name="Qu C."/>
            <person name="Retzel E.F."/>
            <person name="Riddle C."/>
            <person name="Sallet E."/>
            <person name="Samain S."/>
            <person name="Samson N."/>
            <person name="Sanders I."/>
            <person name="Saurat O."/>
            <person name="Scarpelli C."/>
            <person name="Schiex T."/>
            <person name="Segurens B."/>
            <person name="Severin A.J."/>
            <person name="Sherrier D.J."/>
            <person name="Shi R."/>
            <person name="Sims S."/>
            <person name="Singer S.R."/>
            <person name="Sinharoy S."/>
            <person name="Sterck L."/>
            <person name="Viollet A."/>
            <person name="Wang B.B."/>
            <person name="Wang K."/>
            <person name="Wang M."/>
            <person name="Wang X."/>
            <person name="Warfsmann J."/>
            <person name="Weissenbach J."/>
            <person name="White D.D."/>
            <person name="White J.D."/>
            <person name="Wiley G.B."/>
            <person name="Wincker P."/>
            <person name="Xing Y."/>
            <person name="Yang L."/>
            <person name="Yao Z."/>
            <person name="Ying F."/>
            <person name="Zhai J."/>
            <person name="Zhou L."/>
            <person name="Zuber A."/>
            <person name="Denarie J."/>
            <person name="Dixon R.A."/>
            <person name="May G.D."/>
            <person name="Schwartz D.C."/>
            <person name="Rogers J."/>
            <person name="Quetier F."/>
            <person name="Town C.D."/>
            <person name="Roe B.A."/>
        </authorList>
    </citation>
    <scope>NUCLEOTIDE SEQUENCE [LARGE SCALE GENOMIC DNA]</scope>
    <source>
        <strain evidence="2">A17</strain>
        <strain evidence="3 4">cv. Jemalong A17</strain>
    </source>
</reference>
<dbReference type="HOGENOM" id="CLU_2402980_0_0_1"/>
<accession>G7JVQ6</accession>
<reference evidence="2 4" key="2">
    <citation type="journal article" date="2014" name="BMC Genomics">
        <title>An improved genome release (version Mt4.0) for the model legume Medicago truncatula.</title>
        <authorList>
            <person name="Tang H."/>
            <person name="Krishnakumar V."/>
            <person name="Bidwell S."/>
            <person name="Rosen B."/>
            <person name="Chan A."/>
            <person name="Zhou S."/>
            <person name="Gentzbittel L."/>
            <person name="Childs K.L."/>
            <person name="Yandell M."/>
            <person name="Gundlach H."/>
            <person name="Mayer K.F."/>
            <person name="Schwartz D.C."/>
            <person name="Town C.D."/>
        </authorList>
    </citation>
    <scope>GENOME REANNOTATION</scope>
    <source>
        <strain evidence="3 4">cv. Jemalong A17</strain>
    </source>
</reference>
<dbReference type="Proteomes" id="UP000002051">
    <property type="component" value="Chromosome 4"/>
</dbReference>
<evidence type="ECO:0000256" key="1">
    <source>
        <dbReference type="SAM" id="Phobius"/>
    </source>
</evidence>
<keyword evidence="1" id="KW-1133">Transmembrane helix</keyword>